<feature type="domain" description="DUF2828" evidence="2">
    <location>
        <begin position="7"/>
        <end position="220"/>
    </location>
</feature>
<dbReference type="STRING" id="106549.A0A540LMG4"/>
<gene>
    <name evidence="3" type="ORF">C1H46_026789</name>
</gene>
<protein>
    <recommendedName>
        <fullName evidence="2">DUF2828 domain-containing protein</fullName>
    </recommendedName>
</protein>
<feature type="region of interest" description="Disordered" evidence="1">
    <location>
        <begin position="1"/>
        <end position="23"/>
    </location>
</feature>
<dbReference type="AlphaFoldDB" id="A0A540LMG4"/>
<organism evidence="3 4">
    <name type="scientific">Malus baccata</name>
    <name type="common">Siberian crab apple</name>
    <name type="synonym">Pyrus baccata</name>
    <dbReference type="NCBI Taxonomy" id="106549"/>
    <lineage>
        <taxon>Eukaryota</taxon>
        <taxon>Viridiplantae</taxon>
        <taxon>Streptophyta</taxon>
        <taxon>Embryophyta</taxon>
        <taxon>Tracheophyta</taxon>
        <taxon>Spermatophyta</taxon>
        <taxon>Magnoliopsida</taxon>
        <taxon>eudicotyledons</taxon>
        <taxon>Gunneridae</taxon>
        <taxon>Pentapetalae</taxon>
        <taxon>rosids</taxon>
        <taxon>fabids</taxon>
        <taxon>Rosales</taxon>
        <taxon>Rosaceae</taxon>
        <taxon>Amygdaloideae</taxon>
        <taxon>Maleae</taxon>
        <taxon>Malus</taxon>
    </lineage>
</organism>
<feature type="compositionally biased region" description="Basic and acidic residues" evidence="1">
    <location>
        <begin position="1"/>
        <end position="10"/>
    </location>
</feature>
<name>A0A540LMG4_MALBA</name>
<feature type="compositionally biased region" description="Polar residues" evidence="1">
    <location>
        <begin position="13"/>
        <end position="23"/>
    </location>
</feature>
<dbReference type="PANTHER" id="PTHR31373:SF17">
    <property type="entry name" value="OS06G0652100 PROTEIN"/>
    <property type="match status" value="1"/>
</dbReference>
<dbReference type="PANTHER" id="PTHR31373">
    <property type="entry name" value="OS06G0652100 PROTEIN"/>
    <property type="match status" value="1"/>
</dbReference>
<dbReference type="EMBL" id="VIEB01000530">
    <property type="protein sequence ID" value="TQD87671.1"/>
    <property type="molecule type" value="Genomic_DNA"/>
</dbReference>
<dbReference type="Pfam" id="PF11443">
    <property type="entry name" value="DUF2828"/>
    <property type="match status" value="1"/>
</dbReference>
<sequence length="222" mass="25506">MPKPGRHVDRGIPQNSDEPSVSLGWSHNPLTTYKLICNFIDRRDDGGKCNQDEAFFTAAVWLHQNHPKTLAYNLVPIFGSFGHILDLPCILSQVLRGEAHLKFTGRTREEADSNRMVKVKEKDVNSKASKLLRRKAIHTANKAAQRYERDANYRLLHDCVSDIFALCLKSDIEKFHHHKDHDHHDDYCLEITQAVTFLPTIVDHHMLFENIARKVFPSESCL</sequence>
<accession>A0A540LMG4</accession>
<dbReference type="InterPro" id="IPR011205">
    <property type="entry name" value="UCP015417_vWA"/>
</dbReference>
<comment type="caution">
    <text evidence="3">The sequence shown here is derived from an EMBL/GenBank/DDBJ whole genome shotgun (WGS) entry which is preliminary data.</text>
</comment>
<evidence type="ECO:0000259" key="2">
    <source>
        <dbReference type="Pfam" id="PF11443"/>
    </source>
</evidence>
<proteinExistence type="predicted"/>
<keyword evidence="4" id="KW-1185">Reference proteome</keyword>
<reference evidence="3 4" key="1">
    <citation type="journal article" date="2019" name="G3 (Bethesda)">
        <title>Sequencing of a Wild Apple (Malus baccata) Genome Unravels the Differences Between Cultivated and Wild Apple Species Regarding Disease Resistance and Cold Tolerance.</title>
        <authorList>
            <person name="Chen X."/>
        </authorList>
    </citation>
    <scope>NUCLEOTIDE SEQUENCE [LARGE SCALE GENOMIC DNA]</scope>
    <source>
        <strain evidence="4">cv. Shandingzi</strain>
        <tissue evidence="3">Leaves</tissue>
    </source>
</reference>
<evidence type="ECO:0000313" key="4">
    <source>
        <dbReference type="Proteomes" id="UP000315295"/>
    </source>
</evidence>
<dbReference type="Proteomes" id="UP000315295">
    <property type="component" value="Unassembled WGS sequence"/>
</dbReference>
<evidence type="ECO:0000256" key="1">
    <source>
        <dbReference type="SAM" id="MobiDB-lite"/>
    </source>
</evidence>
<dbReference type="InterPro" id="IPR058580">
    <property type="entry name" value="DUF2828"/>
</dbReference>
<evidence type="ECO:0000313" key="3">
    <source>
        <dbReference type="EMBL" id="TQD87671.1"/>
    </source>
</evidence>